<dbReference type="PANTHER" id="PTHR46796">
    <property type="entry name" value="HTH-TYPE TRANSCRIPTIONAL ACTIVATOR RHAS-RELATED"/>
    <property type="match status" value="1"/>
</dbReference>
<gene>
    <name evidence="6" type="ORF">GCM10018980_13910</name>
</gene>
<dbReference type="Pfam" id="PF14525">
    <property type="entry name" value="AraC_binding_2"/>
    <property type="match status" value="1"/>
</dbReference>
<dbReference type="PANTHER" id="PTHR46796:SF6">
    <property type="entry name" value="ARAC SUBFAMILY"/>
    <property type="match status" value="1"/>
</dbReference>
<dbReference type="Pfam" id="PF12833">
    <property type="entry name" value="HTH_18"/>
    <property type="match status" value="1"/>
</dbReference>
<dbReference type="PROSITE" id="PS01124">
    <property type="entry name" value="HTH_ARAC_FAMILY_2"/>
    <property type="match status" value="1"/>
</dbReference>
<dbReference type="SMART" id="SM00342">
    <property type="entry name" value="HTH_ARAC"/>
    <property type="match status" value="1"/>
</dbReference>
<dbReference type="InterPro" id="IPR050204">
    <property type="entry name" value="AraC_XylS_family_regulators"/>
</dbReference>
<dbReference type="InterPro" id="IPR018060">
    <property type="entry name" value="HTH_AraC"/>
</dbReference>
<reference evidence="7" key="1">
    <citation type="journal article" date="2019" name="Int. J. Syst. Evol. Microbiol.">
        <title>The Global Catalogue of Microorganisms (GCM) 10K type strain sequencing project: providing services to taxonomists for standard genome sequencing and annotation.</title>
        <authorList>
            <consortium name="The Broad Institute Genomics Platform"/>
            <consortium name="The Broad Institute Genome Sequencing Center for Infectious Disease"/>
            <person name="Wu L."/>
            <person name="Ma J."/>
        </authorList>
    </citation>
    <scope>NUCLEOTIDE SEQUENCE [LARGE SCALE GENOMIC DNA]</scope>
    <source>
        <strain evidence="7">JCM 4253</strain>
    </source>
</reference>
<keyword evidence="3" id="KW-0804">Transcription</keyword>
<comment type="caution">
    <text evidence="6">The sequence shown here is derived from an EMBL/GenBank/DDBJ whole genome shotgun (WGS) entry which is preliminary data.</text>
</comment>
<protein>
    <submittedName>
        <fullName evidence="6">AraC family transcriptional regulator</fullName>
    </submittedName>
</protein>
<dbReference type="RefSeq" id="WP_189979288.1">
    <property type="nucleotide sequence ID" value="NZ_BNBF01000003.1"/>
</dbReference>
<dbReference type="Proteomes" id="UP000619355">
    <property type="component" value="Unassembled WGS sequence"/>
</dbReference>
<name>A0A919C2X2_9ACTN</name>
<feature type="region of interest" description="Disordered" evidence="4">
    <location>
        <begin position="1"/>
        <end position="20"/>
    </location>
</feature>
<proteinExistence type="predicted"/>
<evidence type="ECO:0000256" key="3">
    <source>
        <dbReference type="ARBA" id="ARBA00023163"/>
    </source>
</evidence>
<dbReference type="InterPro" id="IPR035418">
    <property type="entry name" value="AraC-bd_2"/>
</dbReference>
<dbReference type="GO" id="GO:0043565">
    <property type="term" value="F:sequence-specific DNA binding"/>
    <property type="evidence" value="ECO:0007669"/>
    <property type="project" value="InterPro"/>
</dbReference>
<keyword evidence="7" id="KW-1185">Reference proteome</keyword>
<feature type="domain" description="HTH araC/xylS-type" evidence="5">
    <location>
        <begin position="224"/>
        <end position="325"/>
    </location>
</feature>
<evidence type="ECO:0000256" key="4">
    <source>
        <dbReference type="SAM" id="MobiDB-lite"/>
    </source>
</evidence>
<evidence type="ECO:0000256" key="2">
    <source>
        <dbReference type="ARBA" id="ARBA00023125"/>
    </source>
</evidence>
<sequence>MAPQATKTDPGTPGTLYTTETVPAPRRRAYWREALSRTFGAVDMGVPDEVERGTLRTSPLGQVQAVVVDGDPMRAVRTRRLAAGSDDDYVVVKLLSRGAARIEQDGREACLRPGQLFVYDMSRPVRLTLPERFLTKSLVLPRRVLGLSEADLQRITASPLGADSALGGLLTPLLSRLVDTAETYPQRTGELVARTVVDLVQTLAEERLGRAGGDTADAARLSLVRIRAYIDRHLAHPELTPQSIARAHHISVRYLHKLFELEDITVSRWIQQRRLERCRDDLARREVAHLTIAAVAHRWGFTSASHFSRVFRAAYGVSPAEWRGSARRRAA</sequence>
<dbReference type="AlphaFoldDB" id="A0A919C2X2"/>
<keyword evidence="2" id="KW-0238">DNA-binding</keyword>
<dbReference type="PRINTS" id="PR00032">
    <property type="entry name" value="HTHARAC"/>
</dbReference>
<evidence type="ECO:0000313" key="6">
    <source>
        <dbReference type="EMBL" id="GHG39986.1"/>
    </source>
</evidence>
<dbReference type="EMBL" id="BNBF01000003">
    <property type="protein sequence ID" value="GHG39986.1"/>
    <property type="molecule type" value="Genomic_DNA"/>
</dbReference>
<keyword evidence="1" id="KW-0805">Transcription regulation</keyword>
<evidence type="ECO:0000259" key="5">
    <source>
        <dbReference type="PROSITE" id="PS01124"/>
    </source>
</evidence>
<dbReference type="InterPro" id="IPR009057">
    <property type="entry name" value="Homeodomain-like_sf"/>
</dbReference>
<accession>A0A919C2X2</accession>
<dbReference type="SUPFAM" id="SSF46689">
    <property type="entry name" value="Homeodomain-like"/>
    <property type="match status" value="1"/>
</dbReference>
<evidence type="ECO:0000256" key="1">
    <source>
        <dbReference type="ARBA" id="ARBA00023015"/>
    </source>
</evidence>
<dbReference type="Gene3D" id="1.10.10.60">
    <property type="entry name" value="Homeodomain-like"/>
    <property type="match status" value="1"/>
</dbReference>
<evidence type="ECO:0000313" key="7">
    <source>
        <dbReference type="Proteomes" id="UP000619355"/>
    </source>
</evidence>
<dbReference type="InterPro" id="IPR020449">
    <property type="entry name" value="Tscrpt_reg_AraC-type_HTH"/>
</dbReference>
<organism evidence="6 7">
    <name type="scientific">Streptomyces capoamus</name>
    <dbReference type="NCBI Taxonomy" id="68183"/>
    <lineage>
        <taxon>Bacteria</taxon>
        <taxon>Bacillati</taxon>
        <taxon>Actinomycetota</taxon>
        <taxon>Actinomycetes</taxon>
        <taxon>Kitasatosporales</taxon>
        <taxon>Streptomycetaceae</taxon>
        <taxon>Streptomyces</taxon>
    </lineage>
</organism>
<dbReference type="GO" id="GO:0003700">
    <property type="term" value="F:DNA-binding transcription factor activity"/>
    <property type="evidence" value="ECO:0007669"/>
    <property type="project" value="InterPro"/>
</dbReference>